<dbReference type="InterPro" id="IPR011990">
    <property type="entry name" value="TPR-like_helical_dom_sf"/>
</dbReference>
<dbReference type="SUPFAM" id="SSF48452">
    <property type="entry name" value="TPR-like"/>
    <property type="match status" value="1"/>
</dbReference>
<feature type="domain" description="Anaphase-promoting complex subunit 5" evidence="18">
    <location>
        <begin position="274"/>
        <end position="373"/>
    </location>
</feature>
<evidence type="ECO:0000256" key="1">
    <source>
        <dbReference type="ARBA" id="ARBA00004123"/>
    </source>
</evidence>
<evidence type="ECO:0000256" key="4">
    <source>
        <dbReference type="ARBA" id="ARBA00007450"/>
    </source>
</evidence>
<evidence type="ECO:0000256" key="10">
    <source>
        <dbReference type="ARBA" id="ARBA00022776"/>
    </source>
</evidence>
<dbReference type="EMBL" id="JAIZAY010000007">
    <property type="protein sequence ID" value="KAJ8038977.1"/>
    <property type="molecule type" value="Genomic_DNA"/>
</dbReference>
<evidence type="ECO:0000256" key="11">
    <source>
        <dbReference type="ARBA" id="ARBA00022786"/>
    </source>
</evidence>
<proteinExistence type="inferred from homology"/>
<dbReference type="Pfam" id="PF21371">
    <property type="entry name" value="Apc5_N"/>
    <property type="match status" value="1"/>
</dbReference>
<evidence type="ECO:0000256" key="3">
    <source>
        <dbReference type="ARBA" id="ARBA00004906"/>
    </source>
</evidence>
<keyword evidence="15" id="KW-0131">Cell cycle</keyword>
<keyword evidence="7" id="KW-0597">Phosphoprotein</keyword>
<evidence type="ECO:0000313" key="20">
    <source>
        <dbReference type="EMBL" id="KAJ8038977.1"/>
    </source>
</evidence>
<evidence type="ECO:0000259" key="19">
    <source>
        <dbReference type="Pfam" id="PF21371"/>
    </source>
</evidence>
<keyword evidence="21" id="KW-1185">Reference proteome</keyword>
<protein>
    <recommendedName>
        <fullName evidence="5">Anaphase-promoting complex subunit 5</fullName>
    </recommendedName>
    <alternativeName>
        <fullName evidence="16">Cyclosome subunit 5</fullName>
    </alternativeName>
</protein>
<name>A0A9Q1C5Y2_HOLLE</name>
<accession>A0A9Q1C5Y2</accession>
<evidence type="ECO:0000256" key="14">
    <source>
        <dbReference type="ARBA" id="ARBA00023242"/>
    </source>
</evidence>
<feature type="domain" description="Anaphase-promoting complex subunit 5" evidence="18">
    <location>
        <begin position="532"/>
        <end position="556"/>
    </location>
</feature>
<dbReference type="GO" id="GO:0031145">
    <property type="term" value="P:anaphase-promoting complex-dependent catabolic process"/>
    <property type="evidence" value="ECO:0007669"/>
    <property type="project" value="TreeGrafter"/>
</dbReference>
<keyword evidence="12" id="KW-0802">TPR repeat</keyword>
<evidence type="ECO:0000256" key="6">
    <source>
        <dbReference type="ARBA" id="ARBA00022490"/>
    </source>
</evidence>
<dbReference type="Proteomes" id="UP001152320">
    <property type="component" value="Chromosome 7"/>
</dbReference>
<dbReference type="CDD" id="cd16270">
    <property type="entry name" value="Apc5_N"/>
    <property type="match status" value="1"/>
</dbReference>
<comment type="function">
    <text evidence="17">Component of the anaphase promoting complex/cyclosome (APC/C), a cell cycle-regulated E3 ubiquitin ligase that controls progression through mitosis and the G1 phase of the cell cycle. The APC/C complex acts by mediating ubiquitination and subsequent degradation of target proteins: it mainly mediates the formation of 'Lys-11'-linked polyubiquitin chains and, to a lower extent, the formation of 'Lys-48'- and 'Lys-63'-linked polyubiquitin chains. The APC/C complex catalyzes assembly of branched 'Lys-11'-/'Lys-48'-linked branched ubiquitin chains on target proteins.</text>
</comment>
<dbReference type="InterPro" id="IPR037679">
    <property type="entry name" value="Apc5"/>
</dbReference>
<evidence type="ECO:0000256" key="16">
    <source>
        <dbReference type="ARBA" id="ARBA00031069"/>
    </source>
</evidence>
<gene>
    <name evidence="20" type="ORF">HOLleu_16551</name>
</gene>
<organism evidence="20 21">
    <name type="scientific">Holothuria leucospilota</name>
    <name type="common">Black long sea cucumber</name>
    <name type="synonym">Mertensiothuria leucospilota</name>
    <dbReference type="NCBI Taxonomy" id="206669"/>
    <lineage>
        <taxon>Eukaryota</taxon>
        <taxon>Metazoa</taxon>
        <taxon>Echinodermata</taxon>
        <taxon>Eleutherozoa</taxon>
        <taxon>Echinozoa</taxon>
        <taxon>Holothuroidea</taxon>
        <taxon>Aspidochirotacea</taxon>
        <taxon>Aspidochirotida</taxon>
        <taxon>Holothuriidae</taxon>
        <taxon>Holothuria</taxon>
    </lineage>
</organism>
<dbReference type="GO" id="GO:0070979">
    <property type="term" value="P:protein K11-linked ubiquitination"/>
    <property type="evidence" value="ECO:0007669"/>
    <property type="project" value="TreeGrafter"/>
</dbReference>
<evidence type="ECO:0000256" key="9">
    <source>
        <dbReference type="ARBA" id="ARBA00022737"/>
    </source>
</evidence>
<dbReference type="Gene3D" id="1.25.40.10">
    <property type="entry name" value="Tetratricopeptide repeat domain"/>
    <property type="match status" value="1"/>
</dbReference>
<dbReference type="GO" id="GO:0005680">
    <property type="term" value="C:anaphase-promoting complex"/>
    <property type="evidence" value="ECO:0007669"/>
    <property type="project" value="InterPro"/>
</dbReference>
<evidence type="ECO:0000256" key="13">
    <source>
        <dbReference type="ARBA" id="ARBA00023212"/>
    </source>
</evidence>
<evidence type="ECO:0000256" key="7">
    <source>
        <dbReference type="ARBA" id="ARBA00022553"/>
    </source>
</evidence>
<dbReference type="AlphaFoldDB" id="A0A9Q1C5Y2"/>
<dbReference type="PANTHER" id="PTHR12830:SF9">
    <property type="entry name" value="ANAPHASE-PROMOTING COMPLEX SUBUNIT 5"/>
    <property type="match status" value="1"/>
</dbReference>
<feature type="domain" description="Anaphase-promoting complex subunit 5 N-terminal" evidence="19">
    <location>
        <begin position="55"/>
        <end position="170"/>
    </location>
</feature>
<dbReference type="Pfam" id="PF12862">
    <property type="entry name" value="ANAPC5"/>
    <property type="match status" value="2"/>
</dbReference>
<keyword evidence="9" id="KW-0677">Repeat</keyword>
<comment type="pathway">
    <text evidence="3">Protein modification; protein ubiquitination.</text>
</comment>
<comment type="caution">
    <text evidence="20">The sequence shown here is derived from an EMBL/GenBank/DDBJ whole genome shotgun (WGS) entry which is preliminary data.</text>
</comment>
<reference evidence="20" key="1">
    <citation type="submission" date="2021-10" db="EMBL/GenBank/DDBJ databases">
        <title>Tropical sea cucumber genome reveals ecological adaptation and Cuvierian tubules defense mechanism.</title>
        <authorList>
            <person name="Chen T."/>
        </authorList>
    </citation>
    <scope>NUCLEOTIDE SEQUENCE</scope>
    <source>
        <strain evidence="20">Nanhai2018</strain>
        <tissue evidence="20">Muscle</tissue>
    </source>
</reference>
<dbReference type="GO" id="GO:0005819">
    <property type="term" value="C:spindle"/>
    <property type="evidence" value="ECO:0007669"/>
    <property type="project" value="UniProtKB-SubCell"/>
</dbReference>
<dbReference type="GO" id="GO:0045842">
    <property type="term" value="P:positive regulation of mitotic metaphase/anaphase transition"/>
    <property type="evidence" value="ECO:0007669"/>
    <property type="project" value="TreeGrafter"/>
</dbReference>
<evidence type="ECO:0000313" key="21">
    <source>
        <dbReference type="Proteomes" id="UP001152320"/>
    </source>
</evidence>
<evidence type="ECO:0000256" key="2">
    <source>
        <dbReference type="ARBA" id="ARBA00004186"/>
    </source>
</evidence>
<comment type="subcellular location">
    <subcellularLocation>
        <location evidence="2">Cytoplasm</location>
        <location evidence="2">Cytoskeleton</location>
        <location evidence="2">Spindle</location>
    </subcellularLocation>
    <subcellularLocation>
        <location evidence="1">Nucleus</location>
    </subcellularLocation>
</comment>
<dbReference type="PANTHER" id="PTHR12830">
    <property type="entry name" value="ANAPHASE-PROMOTING COMPLEX SUBUNIT 5"/>
    <property type="match status" value="1"/>
</dbReference>
<evidence type="ECO:0000256" key="8">
    <source>
        <dbReference type="ARBA" id="ARBA00022618"/>
    </source>
</evidence>
<dbReference type="OrthoDB" id="2504561at2759"/>
<evidence type="ECO:0000256" key="12">
    <source>
        <dbReference type="ARBA" id="ARBA00022803"/>
    </source>
</evidence>
<evidence type="ECO:0000259" key="18">
    <source>
        <dbReference type="Pfam" id="PF12862"/>
    </source>
</evidence>
<comment type="similarity">
    <text evidence="4">Belongs to the APC5 family.</text>
</comment>
<keyword evidence="6" id="KW-0963">Cytoplasm</keyword>
<keyword evidence="8" id="KW-0132">Cell division</keyword>
<evidence type="ECO:0000256" key="17">
    <source>
        <dbReference type="ARBA" id="ARBA00045696"/>
    </source>
</evidence>
<evidence type="ECO:0000256" key="5">
    <source>
        <dbReference type="ARBA" id="ARBA00016066"/>
    </source>
</evidence>
<keyword evidence="14" id="KW-0539">Nucleus</keyword>
<keyword evidence="10" id="KW-0498">Mitosis</keyword>
<evidence type="ECO:0000256" key="15">
    <source>
        <dbReference type="ARBA" id="ARBA00023306"/>
    </source>
</evidence>
<keyword evidence="11" id="KW-0833">Ubl conjugation pathway</keyword>
<sequence length="781" mass="88526">MKTKMDGSKTKNSSQVQITPHKISILIVIQSFSERDKSQPPKPPGFGVETSKDVRWSVRERRQFAKAALSWVQGFDEDFASFSGKVQNISCFLSDLLNKRLADISNSEPLKLADFFESLTKLLDSRNGEAPLHRQSILGMFVRRMVLTYDKLTFSQTMKLYQSLKTYFNASVPSSVPSSAKVASPVSKDISGMDVSMEMDETPLMVEEFEKSQMSPTKTPVSKSSGLSPKLAEYFISEQAARLQNEDPTSLSPDQLQEQITALTDGSSHRAELHYLTFLNCLRLNEFCGAIHSLHKYFDQLTQKSTDSGSNSSSTEEWKHSYRYAALNLASLHYRLGHTNEAILALKEAIQKAQEANDHVCLQHAMSWMYRLQPDEEMDLNHSVSKSEEVNLPYLTSLGVQSLARQKALSFTKPHQVFEYLTRSDALNCQHQQQQLVCISLAQQSSLWNMYGYRFMSTLCDHLLVNSVVSEPSRSVTSQFPDTESFCLTLCNQARLHFNAGEFDIARDLINFAKETLSPLTKHSKIWMQCDQLFAFQLAVLHGKLHEAKKAVENLSAINQPESSYCECLLLTMQGKITEATESLNEFIQTCQKGGKNQDVELHSRSLLLLASIYLLQDEPIAAIPHLLECIALCQQRYQSYIKSLATAHIAYSQLLMEMPEKSIILLEQILPEVLANGSLYSQCCIQFLLVQCQCQVASKKKDHKSDFLKAAQLLNQVGEDFQRIGAEYKVKDVVYYQAYLYDHCGYTSERNKCALQFKKLDELYSSNTFPPMKMLWPLFL</sequence>
<dbReference type="InterPro" id="IPR026000">
    <property type="entry name" value="Apc5_dom"/>
</dbReference>
<keyword evidence="13" id="KW-0206">Cytoskeleton</keyword>
<dbReference type="InterPro" id="IPR048968">
    <property type="entry name" value="Apc5_N"/>
</dbReference>
<dbReference type="GO" id="GO:0051301">
    <property type="term" value="P:cell division"/>
    <property type="evidence" value="ECO:0007669"/>
    <property type="project" value="UniProtKB-KW"/>
</dbReference>